<accession>A0A9N9QP09</accession>
<gene>
    <name evidence="1" type="ORF">CEUTPL_LOCUS6582</name>
</gene>
<dbReference type="Proteomes" id="UP001152799">
    <property type="component" value="Chromosome 3"/>
</dbReference>
<sequence>MSNSSKMDCSVGKLVHEEYHKKYYSRFSKIESCTKEEKDLIEWRLEETVTDICMYHKLKYLKYFNKGFGGACCDPFKSHKALIKKSLRVLDLEICETYSHLKLVPGKSICTNCIKKLKEDKEAIYMDVDMIEEEFEGLPKKLKRGTVKRWIKNKVLEVSKAFEKICIEAFNLPGEAKQENVDNLDQDYFELIDEVKKKISTVDYKNKINLISIAPKSWSRERTAKELNVSPNTVRTARQAMKNDEILPYIKNENKQGRHSLSKEMSEKIIQFYLENDISRPCPEYVSVKDDNGNRIHMQKRLILSNLKEIYTFFKEQNPAAQIGFSKFAELRPKWCILAGASGTHTVCVCIYHQNLKLASNVISRTINYADYIKAAVCDINCEQCMMSECEQCPNEKGIDDFLSTIQESQPLAESVEYSQWISNDRCQMKTLSENYEEFMKNFKEQILKTKPHHYISKKQSNFLRARKENLAEHECIVMCDFAENYAFVIQDDC</sequence>
<keyword evidence="2" id="KW-1185">Reference proteome</keyword>
<dbReference type="PANTHER" id="PTHR46601:SF1">
    <property type="entry name" value="ADF-H DOMAIN-CONTAINING PROTEIN"/>
    <property type="match status" value="1"/>
</dbReference>
<evidence type="ECO:0000313" key="1">
    <source>
        <dbReference type="EMBL" id="CAG9765987.1"/>
    </source>
</evidence>
<dbReference type="AlphaFoldDB" id="A0A9N9QP09"/>
<dbReference type="OrthoDB" id="6777617at2759"/>
<protein>
    <submittedName>
        <fullName evidence="1">Uncharacterized protein</fullName>
    </submittedName>
</protein>
<dbReference type="EMBL" id="OU892279">
    <property type="protein sequence ID" value="CAG9765987.1"/>
    <property type="molecule type" value="Genomic_DNA"/>
</dbReference>
<reference evidence="1" key="1">
    <citation type="submission" date="2022-01" db="EMBL/GenBank/DDBJ databases">
        <authorList>
            <person name="King R."/>
        </authorList>
    </citation>
    <scope>NUCLEOTIDE SEQUENCE</scope>
</reference>
<evidence type="ECO:0000313" key="2">
    <source>
        <dbReference type="Proteomes" id="UP001152799"/>
    </source>
</evidence>
<name>A0A9N9QP09_9CUCU</name>
<organism evidence="1 2">
    <name type="scientific">Ceutorhynchus assimilis</name>
    <name type="common">cabbage seed weevil</name>
    <dbReference type="NCBI Taxonomy" id="467358"/>
    <lineage>
        <taxon>Eukaryota</taxon>
        <taxon>Metazoa</taxon>
        <taxon>Ecdysozoa</taxon>
        <taxon>Arthropoda</taxon>
        <taxon>Hexapoda</taxon>
        <taxon>Insecta</taxon>
        <taxon>Pterygota</taxon>
        <taxon>Neoptera</taxon>
        <taxon>Endopterygota</taxon>
        <taxon>Coleoptera</taxon>
        <taxon>Polyphaga</taxon>
        <taxon>Cucujiformia</taxon>
        <taxon>Curculionidae</taxon>
        <taxon>Ceutorhynchinae</taxon>
        <taxon>Ceutorhynchus</taxon>
    </lineage>
</organism>
<dbReference type="PANTHER" id="PTHR46601">
    <property type="entry name" value="ULP_PROTEASE DOMAIN-CONTAINING PROTEIN"/>
    <property type="match status" value="1"/>
</dbReference>
<proteinExistence type="predicted"/>